<keyword evidence="2" id="KW-1185">Reference proteome</keyword>
<proteinExistence type="predicted"/>
<accession>A0AA39X1G7</accession>
<protein>
    <submittedName>
        <fullName evidence="1">Uncharacterized protein</fullName>
    </submittedName>
</protein>
<organism evidence="1 2">
    <name type="scientific">Bombardia bombarda</name>
    <dbReference type="NCBI Taxonomy" id="252184"/>
    <lineage>
        <taxon>Eukaryota</taxon>
        <taxon>Fungi</taxon>
        <taxon>Dikarya</taxon>
        <taxon>Ascomycota</taxon>
        <taxon>Pezizomycotina</taxon>
        <taxon>Sordariomycetes</taxon>
        <taxon>Sordariomycetidae</taxon>
        <taxon>Sordariales</taxon>
        <taxon>Lasiosphaeriaceae</taxon>
        <taxon>Bombardia</taxon>
    </lineage>
</organism>
<dbReference type="Proteomes" id="UP001174934">
    <property type="component" value="Unassembled WGS sequence"/>
</dbReference>
<sequence>MPHPPVRAAVFVLDNCSEYEEDVKRNVNEIFTQQAGAVAQSYFRQGKHDSEEEEVVYSWLIIVGFSKPLMGGLDEAKELQDRLATALNATSGRCEVWTPYLTSGKQLVSLIKFIDVKQKALEGTGTDDDTNEFAGLGEKGGDSFGSFARVREVLGLKSSRI</sequence>
<evidence type="ECO:0000313" key="1">
    <source>
        <dbReference type="EMBL" id="KAK0625421.1"/>
    </source>
</evidence>
<dbReference type="EMBL" id="JAULSR010000003">
    <property type="protein sequence ID" value="KAK0625421.1"/>
    <property type="molecule type" value="Genomic_DNA"/>
</dbReference>
<dbReference type="AlphaFoldDB" id="A0AA39X1G7"/>
<reference evidence="1" key="1">
    <citation type="submission" date="2023-06" db="EMBL/GenBank/DDBJ databases">
        <title>Genome-scale phylogeny and comparative genomics of the fungal order Sordariales.</title>
        <authorList>
            <consortium name="Lawrence Berkeley National Laboratory"/>
            <person name="Hensen N."/>
            <person name="Bonometti L."/>
            <person name="Westerberg I."/>
            <person name="Brannstrom I.O."/>
            <person name="Guillou S."/>
            <person name="Cros-Aarteil S."/>
            <person name="Calhoun S."/>
            <person name="Haridas S."/>
            <person name="Kuo A."/>
            <person name="Mondo S."/>
            <person name="Pangilinan J."/>
            <person name="Riley R."/>
            <person name="LaButti K."/>
            <person name="Andreopoulos B."/>
            <person name="Lipzen A."/>
            <person name="Chen C."/>
            <person name="Yanf M."/>
            <person name="Daum C."/>
            <person name="Ng V."/>
            <person name="Clum A."/>
            <person name="Steindorff A."/>
            <person name="Ohm R."/>
            <person name="Martin F."/>
            <person name="Silar P."/>
            <person name="Natvig D."/>
            <person name="Lalanne C."/>
            <person name="Gautier V."/>
            <person name="Ament-velasquez S.L."/>
            <person name="Kruys A."/>
            <person name="Hutchinson M.I."/>
            <person name="Powell A.J."/>
            <person name="Barry K."/>
            <person name="Miller A.N."/>
            <person name="Grigoriev I.V."/>
            <person name="Debuchy R."/>
            <person name="Gladieux P."/>
            <person name="Thoren M.H."/>
            <person name="Johannesson H."/>
        </authorList>
    </citation>
    <scope>NUCLEOTIDE SEQUENCE</scope>
    <source>
        <strain evidence="1">SMH3391-2</strain>
    </source>
</reference>
<gene>
    <name evidence="1" type="ORF">B0T17DRAFT_617514</name>
</gene>
<name>A0AA39X1G7_9PEZI</name>
<comment type="caution">
    <text evidence="1">The sequence shown here is derived from an EMBL/GenBank/DDBJ whole genome shotgun (WGS) entry which is preliminary data.</text>
</comment>
<evidence type="ECO:0000313" key="2">
    <source>
        <dbReference type="Proteomes" id="UP001174934"/>
    </source>
</evidence>